<dbReference type="SUPFAM" id="SSF48452">
    <property type="entry name" value="TPR-like"/>
    <property type="match status" value="1"/>
</dbReference>
<dbReference type="Pfam" id="PF13432">
    <property type="entry name" value="TPR_16"/>
    <property type="match status" value="1"/>
</dbReference>
<dbReference type="EMBL" id="CP017641">
    <property type="protein sequence ID" value="APZ95674.1"/>
    <property type="molecule type" value="Genomic_DNA"/>
</dbReference>
<feature type="transmembrane region" description="Helical" evidence="9">
    <location>
        <begin position="175"/>
        <end position="204"/>
    </location>
</feature>
<accession>A0A1P8WNP0</accession>
<dbReference type="InterPro" id="IPR019734">
    <property type="entry name" value="TPR_rpt"/>
</dbReference>
<feature type="transmembrane region" description="Helical" evidence="9">
    <location>
        <begin position="96"/>
        <end position="117"/>
    </location>
</feature>
<feature type="transmembrane region" description="Helical" evidence="9">
    <location>
        <begin position="408"/>
        <end position="428"/>
    </location>
</feature>
<dbReference type="GO" id="GO:0016763">
    <property type="term" value="F:pentosyltransferase activity"/>
    <property type="evidence" value="ECO:0007669"/>
    <property type="project" value="TreeGrafter"/>
</dbReference>
<dbReference type="GO" id="GO:0005886">
    <property type="term" value="C:plasma membrane"/>
    <property type="evidence" value="ECO:0007669"/>
    <property type="project" value="UniProtKB-SubCell"/>
</dbReference>
<feature type="transmembrane region" description="Helical" evidence="9">
    <location>
        <begin position="449"/>
        <end position="468"/>
    </location>
</feature>
<feature type="transmembrane region" description="Helical" evidence="9">
    <location>
        <begin position="18"/>
        <end position="37"/>
    </location>
</feature>
<evidence type="ECO:0000256" key="4">
    <source>
        <dbReference type="ARBA" id="ARBA00022679"/>
    </source>
</evidence>
<evidence type="ECO:0000256" key="6">
    <source>
        <dbReference type="ARBA" id="ARBA00022989"/>
    </source>
</evidence>
<feature type="transmembrane region" description="Helical" evidence="9">
    <location>
        <begin position="381"/>
        <end position="402"/>
    </location>
</feature>
<evidence type="ECO:0000256" key="9">
    <source>
        <dbReference type="SAM" id="Phobius"/>
    </source>
</evidence>
<dbReference type="SMART" id="SM00028">
    <property type="entry name" value="TPR"/>
    <property type="match status" value="5"/>
</dbReference>
<name>A0A1P8WNP0_9PLAN</name>
<dbReference type="Pfam" id="PF14559">
    <property type="entry name" value="TPR_19"/>
    <property type="match status" value="1"/>
</dbReference>
<feature type="repeat" description="TPR" evidence="8">
    <location>
        <begin position="611"/>
        <end position="644"/>
    </location>
</feature>
<dbReference type="InterPro" id="IPR038731">
    <property type="entry name" value="RgtA/B/C-like"/>
</dbReference>
<dbReference type="Proteomes" id="UP000187735">
    <property type="component" value="Chromosome"/>
</dbReference>
<evidence type="ECO:0000256" key="8">
    <source>
        <dbReference type="PROSITE-ProRule" id="PRU00339"/>
    </source>
</evidence>
<proteinExistence type="predicted"/>
<keyword evidence="2" id="KW-1003">Cell membrane</keyword>
<protein>
    <submittedName>
        <fullName evidence="11">TPR repeat-containing protein YrrB</fullName>
    </submittedName>
</protein>
<dbReference type="STRING" id="1891926.Fuma_05333"/>
<evidence type="ECO:0000256" key="1">
    <source>
        <dbReference type="ARBA" id="ARBA00004651"/>
    </source>
</evidence>
<comment type="subcellular location">
    <subcellularLocation>
        <location evidence="1">Cell membrane</location>
        <topology evidence="1">Multi-pass membrane protein</topology>
    </subcellularLocation>
</comment>
<dbReference type="InterPro" id="IPR050297">
    <property type="entry name" value="LipidA_mod_glycosyltrf_83"/>
</dbReference>
<evidence type="ECO:0000256" key="2">
    <source>
        <dbReference type="ARBA" id="ARBA00022475"/>
    </source>
</evidence>
<dbReference type="Pfam" id="PF13231">
    <property type="entry name" value="PMT_2"/>
    <property type="match status" value="1"/>
</dbReference>
<reference evidence="11 12" key="1">
    <citation type="journal article" date="2016" name="Front. Microbiol.">
        <title>Fuerstia marisgermanicae gen. nov., sp. nov., an Unusual Member of the Phylum Planctomycetes from the German Wadden Sea.</title>
        <authorList>
            <person name="Kohn T."/>
            <person name="Heuer A."/>
            <person name="Jogler M."/>
            <person name="Vollmers J."/>
            <person name="Boedeker C."/>
            <person name="Bunk B."/>
            <person name="Rast P."/>
            <person name="Borchert D."/>
            <person name="Glockner I."/>
            <person name="Freese H.M."/>
            <person name="Klenk H.P."/>
            <person name="Overmann J."/>
            <person name="Kaster A.K."/>
            <person name="Rohde M."/>
            <person name="Wiegand S."/>
            <person name="Jogler C."/>
        </authorList>
    </citation>
    <scope>NUCLEOTIDE SEQUENCE [LARGE SCALE GENOMIC DNA]</scope>
    <source>
        <strain evidence="11 12">NH11</strain>
    </source>
</reference>
<evidence type="ECO:0000256" key="3">
    <source>
        <dbReference type="ARBA" id="ARBA00022676"/>
    </source>
</evidence>
<keyword evidence="7 9" id="KW-0472">Membrane</keyword>
<dbReference type="InterPro" id="IPR011990">
    <property type="entry name" value="TPR-like_helical_dom_sf"/>
</dbReference>
<dbReference type="KEGG" id="fmr:Fuma_05333"/>
<evidence type="ECO:0000256" key="5">
    <source>
        <dbReference type="ARBA" id="ARBA00022692"/>
    </source>
</evidence>
<sequence length="665" mass="73122">MGRTNQKNSNAVSPEKCIAANALVFVVGLCLRLWNIADIRFAPFFSMRLGDSLRYREWALEISGGDWLGSEVFYQAPLYPYLLAVLYSLFGSERIVILLLQAILGAVSCALICDATIRLHSRKAGITAGLALACYAPSIFFDGLIQKTATDQILLCAVINLVVRWQQKTRLQTCLLLGLAAGLLILSRENALVFPIVIVVGMFVTKRPLYHEFIRSALVFVVGLAAVLLPVAVRNYSVGGEFHLTTSQFGPNFFIGNNLHANGTYQPLLEGGGNAQAERRDATMLAEKALGKSLTPGEVSHYWSERTLKEIQSDPVRWLNLMCRKLAYFCNRVEVTDTEDIYSYSEYSAPLRLLNPIANFGTLGPLAVLGLLLSRRNWRELSVLVGMLLAYTASVLLFYVFGRYRFPVVPILCVFAGMGIADGIRIVSLRFRGSASATEHSSSVTRAELVPILFIAAGAFLFCNWPFLNAEHMKSISQYNMAVEFDRSGRNRLAIDFYLRALELVPGDANAHANLASVLARTGRLEGAAHHYREAIHADVPSPGAHFALANVYAQMGMPVEAAENYRKAILDLPDLVPAHLNLGVALLQQGRADAAVDALERAASLAPDYPAAHLNLAHALADIQRFEDAKVHYQTVLELDPGNSLAETCLRRVTDAIQKHDSKK</sequence>
<feature type="transmembrane region" description="Helical" evidence="9">
    <location>
        <begin position="353"/>
        <end position="374"/>
    </location>
</feature>
<dbReference type="GO" id="GO:0009103">
    <property type="term" value="P:lipopolysaccharide biosynthetic process"/>
    <property type="evidence" value="ECO:0007669"/>
    <property type="project" value="UniProtKB-ARBA"/>
</dbReference>
<keyword evidence="8" id="KW-0802">TPR repeat</keyword>
<gene>
    <name evidence="11" type="primary">yrrB_6</name>
    <name evidence="11" type="ORF">Fuma_05333</name>
</gene>
<dbReference type="AlphaFoldDB" id="A0A1P8WNP0"/>
<evidence type="ECO:0000313" key="11">
    <source>
        <dbReference type="EMBL" id="APZ95674.1"/>
    </source>
</evidence>
<dbReference type="OrthoDB" id="9761985at2"/>
<dbReference type="PANTHER" id="PTHR33908">
    <property type="entry name" value="MANNOSYLTRANSFERASE YKCB-RELATED"/>
    <property type="match status" value="1"/>
</dbReference>
<dbReference type="PANTHER" id="PTHR33908:SF11">
    <property type="entry name" value="MEMBRANE PROTEIN"/>
    <property type="match status" value="1"/>
</dbReference>
<keyword evidence="6 9" id="KW-1133">Transmembrane helix</keyword>
<dbReference type="Gene3D" id="1.25.40.10">
    <property type="entry name" value="Tetratricopeptide repeat domain"/>
    <property type="match status" value="2"/>
</dbReference>
<feature type="repeat" description="TPR" evidence="8">
    <location>
        <begin position="577"/>
        <end position="610"/>
    </location>
</feature>
<keyword evidence="5 9" id="KW-0812">Transmembrane</keyword>
<keyword evidence="3" id="KW-0328">Glycosyltransferase</keyword>
<feature type="transmembrane region" description="Helical" evidence="9">
    <location>
        <begin position="124"/>
        <end position="145"/>
    </location>
</feature>
<keyword evidence="4" id="KW-0808">Transferase</keyword>
<organism evidence="11 12">
    <name type="scientific">Fuerstiella marisgermanici</name>
    <dbReference type="NCBI Taxonomy" id="1891926"/>
    <lineage>
        <taxon>Bacteria</taxon>
        <taxon>Pseudomonadati</taxon>
        <taxon>Planctomycetota</taxon>
        <taxon>Planctomycetia</taxon>
        <taxon>Planctomycetales</taxon>
        <taxon>Planctomycetaceae</taxon>
        <taxon>Fuerstiella</taxon>
    </lineage>
</organism>
<evidence type="ECO:0000256" key="7">
    <source>
        <dbReference type="ARBA" id="ARBA00023136"/>
    </source>
</evidence>
<feature type="domain" description="Glycosyltransferase RgtA/B/C/D-like" evidence="10">
    <location>
        <begin position="75"/>
        <end position="231"/>
    </location>
</feature>
<feature type="transmembrane region" description="Helical" evidence="9">
    <location>
        <begin position="216"/>
        <end position="233"/>
    </location>
</feature>
<dbReference type="PROSITE" id="PS50005">
    <property type="entry name" value="TPR"/>
    <property type="match status" value="2"/>
</dbReference>
<keyword evidence="12" id="KW-1185">Reference proteome</keyword>
<evidence type="ECO:0000313" key="12">
    <source>
        <dbReference type="Proteomes" id="UP000187735"/>
    </source>
</evidence>
<evidence type="ECO:0000259" key="10">
    <source>
        <dbReference type="Pfam" id="PF13231"/>
    </source>
</evidence>